<name>A0A1I5V5V7_9LACT</name>
<dbReference type="Gene3D" id="3.40.50.10330">
    <property type="entry name" value="Probable inorganic polyphosphate/atp-NAD kinase, domain 1"/>
    <property type="match status" value="1"/>
</dbReference>
<dbReference type="NCBIfam" id="TIGR00147">
    <property type="entry name" value="YegS/Rv2252/BmrU family lipid kinase"/>
    <property type="match status" value="1"/>
</dbReference>
<evidence type="ECO:0000313" key="16">
    <source>
        <dbReference type="Proteomes" id="UP000199136"/>
    </source>
</evidence>
<organism evidence="15 16">
    <name type="scientific">Desemzia incerta</name>
    <dbReference type="NCBI Taxonomy" id="82801"/>
    <lineage>
        <taxon>Bacteria</taxon>
        <taxon>Bacillati</taxon>
        <taxon>Bacillota</taxon>
        <taxon>Bacilli</taxon>
        <taxon>Lactobacillales</taxon>
        <taxon>Carnobacteriaceae</taxon>
        <taxon>Desemzia</taxon>
    </lineage>
</organism>
<gene>
    <name evidence="15" type="ORF">SAMN04488506_0381</name>
</gene>
<dbReference type="RefSeq" id="WP_092479450.1">
    <property type="nucleotide sequence ID" value="NZ_FOXW01000001.1"/>
</dbReference>
<keyword evidence="10" id="KW-0443">Lipid metabolism</keyword>
<feature type="region of interest" description="Disordered" evidence="13">
    <location>
        <begin position="330"/>
        <end position="355"/>
    </location>
</feature>
<sequence>MRARIIYNPTSGRELLKKNLVDILSVYESAGYETSAFATTPEPFSARNEAERAARAGFDLIVAAGGDGTINEVVNGLAGLEKRPKMAIIPAGTTNDYARALHIPRNDLIAAAKIIEKNQTIHMDIGQSITQKQMSYFINIGAAGYLTELTYEVPSQLKSVFGYLAYFVKGAEMLPRVKAVPMRIEYDDGVFEESASMFFVALTNSVGGFEQLAPDARLDDGKFTLIIVKTANLLEIFRLIAKLLNGAKHISSPNVVYVKTNKIKAQTTDLTPLMINLDGEYGGDSPVEFINLKQHIEMYADVDLIPYDVEEKDEFADDVEEAFLRQVEELTGELPENEQENNELKNSYTNDSNEL</sequence>
<dbReference type="STRING" id="82801.SAMN04488506_0381"/>
<evidence type="ECO:0000256" key="12">
    <source>
        <dbReference type="ARBA" id="ARBA00023264"/>
    </source>
</evidence>
<dbReference type="Proteomes" id="UP000199136">
    <property type="component" value="Unassembled WGS sequence"/>
</dbReference>
<dbReference type="Pfam" id="PF19279">
    <property type="entry name" value="YegS_C"/>
    <property type="match status" value="1"/>
</dbReference>
<dbReference type="InterPro" id="IPR050187">
    <property type="entry name" value="Lipid_Phosphate_FormReg"/>
</dbReference>
<keyword evidence="8" id="KW-0067">ATP-binding</keyword>
<evidence type="ECO:0000256" key="2">
    <source>
        <dbReference type="ARBA" id="ARBA00005983"/>
    </source>
</evidence>
<evidence type="ECO:0000256" key="11">
    <source>
        <dbReference type="ARBA" id="ARBA00023209"/>
    </source>
</evidence>
<dbReference type="OrthoDB" id="142078at2"/>
<evidence type="ECO:0000259" key="14">
    <source>
        <dbReference type="PROSITE" id="PS50146"/>
    </source>
</evidence>
<dbReference type="EMBL" id="FOXW01000001">
    <property type="protein sequence ID" value="SFQ02933.1"/>
    <property type="molecule type" value="Genomic_DNA"/>
</dbReference>
<keyword evidence="12" id="KW-1208">Phospholipid metabolism</keyword>
<dbReference type="AlphaFoldDB" id="A0A1I5V5V7"/>
<evidence type="ECO:0000256" key="1">
    <source>
        <dbReference type="ARBA" id="ARBA00001946"/>
    </source>
</evidence>
<keyword evidence="9" id="KW-0460">Magnesium</keyword>
<dbReference type="GO" id="GO:0008654">
    <property type="term" value="P:phospholipid biosynthetic process"/>
    <property type="evidence" value="ECO:0007669"/>
    <property type="project" value="UniProtKB-KW"/>
</dbReference>
<dbReference type="PROSITE" id="PS50146">
    <property type="entry name" value="DAGK"/>
    <property type="match status" value="1"/>
</dbReference>
<dbReference type="InterPro" id="IPR045540">
    <property type="entry name" value="YegS/DAGK_C"/>
</dbReference>
<evidence type="ECO:0000256" key="5">
    <source>
        <dbReference type="ARBA" id="ARBA00022723"/>
    </source>
</evidence>
<keyword evidence="3" id="KW-0444">Lipid biosynthesis</keyword>
<dbReference type="NCBIfam" id="NF009874">
    <property type="entry name" value="PRK13337.1"/>
    <property type="match status" value="1"/>
</dbReference>
<dbReference type="GO" id="GO:0005886">
    <property type="term" value="C:plasma membrane"/>
    <property type="evidence" value="ECO:0007669"/>
    <property type="project" value="TreeGrafter"/>
</dbReference>
<evidence type="ECO:0000256" key="13">
    <source>
        <dbReference type="SAM" id="MobiDB-lite"/>
    </source>
</evidence>
<keyword evidence="4" id="KW-0808">Transferase</keyword>
<dbReference type="InterPro" id="IPR005218">
    <property type="entry name" value="Diacylglycerol/lipid_kinase"/>
</dbReference>
<evidence type="ECO:0000256" key="7">
    <source>
        <dbReference type="ARBA" id="ARBA00022777"/>
    </source>
</evidence>
<dbReference type="GO" id="GO:0046872">
    <property type="term" value="F:metal ion binding"/>
    <property type="evidence" value="ECO:0007669"/>
    <property type="project" value="UniProtKB-KW"/>
</dbReference>
<keyword evidence="11" id="KW-0594">Phospholipid biosynthesis</keyword>
<evidence type="ECO:0000256" key="10">
    <source>
        <dbReference type="ARBA" id="ARBA00023098"/>
    </source>
</evidence>
<evidence type="ECO:0000313" key="15">
    <source>
        <dbReference type="EMBL" id="SFQ02933.1"/>
    </source>
</evidence>
<keyword evidence="7 15" id="KW-0418">Kinase</keyword>
<proteinExistence type="inferred from homology"/>
<dbReference type="SUPFAM" id="SSF111331">
    <property type="entry name" value="NAD kinase/diacylglycerol kinase-like"/>
    <property type="match status" value="1"/>
</dbReference>
<dbReference type="Gene3D" id="2.60.200.40">
    <property type="match status" value="1"/>
</dbReference>
<comment type="cofactor">
    <cofactor evidence="1">
        <name>Mg(2+)</name>
        <dbReference type="ChEBI" id="CHEBI:18420"/>
    </cofactor>
</comment>
<evidence type="ECO:0000256" key="9">
    <source>
        <dbReference type="ARBA" id="ARBA00022842"/>
    </source>
</evidence>
<dbReference type="GO" id="GO:0005524">
    <property type="term" value="F:ATP binding"/>
    <property type="evidence" value="ECO:0007669"/>
    <property type="project" value="UniProtKB-KW"/>
</dbReference>
<evidence type="ECO:0000256" key="6">
    <source>
        <dbReference type="ARBA" id="ARBA00022741"/>
    </source>
</evidence>
<dbReference type="PANTHER" id="PTHR12358">
    <property type="entry name" value="SPHINGOSINE KINASE"/>
    <property type="match status" value="1"/>
</dbReference>
<dbReference type="NCBIfam" id="NF009603">
    <property type="entry name" value="PRK13055.1"/>
    <property type="match status" value="1"/>
</dbReference>
<dbReference type="InterPro" id="IPR017438">
    <property type="entry name" value="ATP-NAD_kinase_N"/>
</dbReference>
<keyword evidence="5" id="KW-0479">Metal-binding</keyword>
<dbReference type="InterPro" id="IPR001206">
    <property type="entry name" value="Diacylglycerol_kinase_cat_dom"/>
</dbReference>
<dbReference type="PANTHER" id="PTHR12358:SF106">
    <property type="entry name" value="LIPID KINASE YEGS"/>
    <property type="match status" value="1"/>
</dbReference>
<evidence type="ECO:0000256" key="8">
    <source>
        <dbReference type="ARBA" id="ARBA00022840"/>
    </source>
</evidence>
<keyword evidence="6" id="KW-0547">Nucleotide-binding</keyword>
<comment type="similarity">
    <text evidence="2">Belongs to the diacylglycerol/lipid kinase family.</text>
</comment>
<feature type="domain" description="DAGKc" evidence="14">
    <location>
        <begin position="1"/>
        <end position="132"/>
    </location>
</feature>
<keyword evidence="16" id="KW-1185">Reference proteome</keyword>
<reference evidence="15 16" key="1">
    <citation type="submission" date="2016-10" db="EMBL/GenBank/DDBJ databases">
        <authorList>
            <person name="de Groot N.N."/>
        </authorList>
    </citation>
    <scope>NUCLEOTIDE SEQUENCE [LARGE SCALE GENOMIC DNA]</scope>
    <source>
        <strain evidence="15 16">DSM 20581</strain>
    </source>
</reference>
<dbReference type="Pfam" id="PF00781">
    <property type="entry name" value="DAGK_cat"/>
    <property type="match status" value="1"/>
</dbReference>
<protein>
    <submittedName>
        <fullName evidence="15">Diacylglycerol kinase</fullName>
    </submittedName>
</protein>
<dbReference type="GO" id="GO:0004143">
    <property type="term" value="F:ATP-dependent diacylglycerol kinase activity"/>
    <property type="evidence" value="ECO:0007669"/>
    <property type="project" value="TreeGrafter"/>
</dbReference>
<evidence type="ECO:0000256" key="3">
    <source>
        <dbReference type="ARBA" id="ARBA00022516"/>
    </source>
</evidence>
<dbReference type="InterPro" id="IPR016064">
    <property type="entry name" value="NAD/diacylglycerol_kinase_sf"/>
</dbReference>
<accession>A0A1I5V5V7</accession>
<dbReference type="SMART" id="SM00046">
    <property type="entry name" value="DAGKc"/>
    <property type="match status" value="1"/>
</dbReference>
<evidence type="ECO:0000256" key="4">
    <source>
        <dbReference type="ARBA" id="ARBA00022679"/>
    </source>
</evidence>